<dbReference type="Gene3D" id="3.10.450.50">
    <property type="match status" value="1"/>
</dbReference>
<dbReference type="Proteomes" id="UP001432062">
    <property type="component" value="Chromosome"/>
</dbReference>
<sequence length="145" mass="16242">MLSLEEISDRLEIEDLMVRYSHAVDTQQWDLLDEIFTADAHIDYSAMGGAVGDLESTKKFLATVMPNFLAFQHLISNSSITVDGDSATGRTMCHNPMLVSTGEGQQSLMLCGLWYLDTFARVDGRWRIKQRVEEKSFMFVAPGTA</sequence>
<name>A0ABZ1YRQ8_9NOCA</name>
<feature type="domain" description="SnoaL-like" evidence="1">
    <location>
        <begin position="5"/>
        <end position="131"/>
    </location>
</feature>
<evidence type="ECO:0000313" key="2">
    <source>
        <dbReference type="EMBL" id="WUV45929.1"/>
    </source>
</evidence>
<gene>
    <name evidence="2" type="ORF">OG563_43815</name>
</gene>
<dbReference type="SUPFAM" id="SSF54427">
    <property type="entry name" value="NTF2-like"/>
    <property type="match status" value="1"/>
</dbReference>
<evidence type="ECO:0000313" key="3">
    <source>
        <dbReference type="Proteomes" id="UP001432062"/>
    </source>
</evidence>
<dbReference type="RefSeq" id="WP_327099192.1">
    <property type="nucleotide sequence ID" value="NZ_CP109149.1"/>
</dbReference>
<organism evidence="2 3">
    <name type="scientific">Nocardia vinacea</name>
    <dbReference type="NCBI Taxonomy" id="96468"/>
    <lineage>
        <taxon>Bacteria</taxon>
        <taxon>Bacillati</taxon>
        <taxon>Actinomycetota</taxon>
        <taxon>Actinomycetes</taxon>
        <taxon>Mycobacteriales</taxon>
        <taxon>Nocardiaceae</taxon>
        <taxon>Nocardia</taxon>
    </lineage>
</organism>
<dbReference type="InterPro" id="IPR032710">
    <property type="entry name" value="NTF2-like_dom_sf"/>
</dbReference>
<dbReference type="InterPro" id="IPR037401">
    <property type="entry name" value="SnoaL-like"/>
</dbReference>
<proteinExistence type="predicted"/>
<dbReference type="Pfam" id="PF13577">
    <property type="entry name" value="SnoaL_4"/>
    <property type="match status" value="1"/>
</dbReference>
<protein>
    <submittedName>
        <fullName evidence="2">Nuclear transport factor 2 family protein</fullName>
    </submittedName>
</protein>
<evidence type="ECO:0000259" key="1">
    <source>
        <dbReference type="Pfam" id="PF13577"/>
    </source>
</evidence>
<reference evidence="2" key="1">
    <citation type="submission" date="2022-10" db="EMBL/GenBank/DDBJ databases">
        <title>The complete genomes of actinobacterial strains from the NBC collection.</title>
        <authorList>
            <person name="Joergensen T.S."/>
            <person name="Alvarez Arevalo M."/>
            <person name="Sterndorff E.B."/>
            <person name="Faurdal D."/>
            <person name="Vuksanovic O."/>
            <person name="Mourched A.-S."/>
            <person name="Charusanti P."/>
            <person name="Shaw S."/>
            <person name="Blin K."/>
            <person name="Weber T."/>
        </authorList>
    </citation>
    <scope>NUCLEOTIDE SEQUENCE</scope>
    <source>
        <strain evidence="2">NBC_01482</strain>
    </source>
</reference>
<accession>A0ABZ1YRQ8</accession>
<keyword evidence="3" id="KW-1185">Reference proteome</keyword>
<dbReference type="EMBL" id="CP109441">
    <property type="protein sequence ID" value="WUV45929.1"/>
    <property type="molecule type" value="Genomic_DNA"/>
</dbReference>